<dbReference type="InterPro" id="IPR005097">
    <property type="entry name" value="Sacchrp_dh_NADP-bd"/>
</dbReference>
<dbReference type="InterPro" id="IPR036291">
    <property type="entry name" value="NAD(P)-bd_dom_sf"/>
</dbReference>
<sequence length="892" mass="96711">MLADASTTSVGANDLLRSVIGKLAILEKKNFHVLVEPEEGSEGKKRRDSSLTGRQTTRFLAAHPERSKKWTLAIAARSRDKLEKMAFELSLPQDIKIVTVDVTNEEAVNDLVKQARVILNTVGPYAKWGTPVVKACVRNGIHYVDLTGETHWMKEIVNECHYHATKTGSIIVHACGFDSIPSDLSIYFANKTLKSINHSLHIASSTTAFSLKGIISNGTLSSAVGARMMPRHRASEMNRSCYLSPVIGPKSSPPRAVYSLYVPQMLKTLVGGFFFMSSTNKAVVYRSWGLLEQEHIENPSSSKGQHCRYGPSIIYDEFLRTGGTLSALFLSTATVLVWVLLGIPPTRWLLQKIIPGDAGITDQQLEKGNFKTVNVTTSAPIASHPEGVKVTTTFTGKGDPGYLLSPILMAECALSLLDTDSLSDLARRGGVLTPAVACGDALIKRLQSNERFDLRSELDDGRRTTGRQATRFLAAHPERSREWTVALAARSKEKLQKSTSEPPPPQDIPLVTLDVTDEEAVNELVKQTKVFLNTAGPYIKLGVPVVKACVRNGVHYVDLAGDAHFIQHLIRECHYNATKTGSVVVNACAFYSVPSDICVFVANKALKSKDKTLQVASSTSAVTLSGIMSSGTLETMILVRTLPEAIQRDMARQYCLSPVVGPSYPRNRVVYRLYEPQSQRTIVGGGGFTADNNRFVVHRSWGLPEQDAMGNRSSLGKREARCGPSLIYNEFLETGGTLSALMVSVGVAFFWWSLAFAPVSAAVFDYELPGGVPISDSPVPLALQETSAWRRRRLESGNFKIVNVTTSAPTAAYPNGVKVTTTFSGKGDPGYLLSPTFMAECGLVLLDRDSLPELAKRGGVLTPATAGGNALLVGMLSSSASKKTKGSICSAK</sequence>
<evidence type="ECO:0000313" key="4">
    <source>
        <dbReference type="EMBL" id="KTB39515.1"/>
    </source>
</evidence>
<evidence type="ECO:0000313" key="5">
    <source>
        <dbReference type="Proteomes" id="UP000054988"/>
    </source>
</evidence>
<dbReference type="Proteomes" id="UP000054988">
    <property type="component" value="Unassembled WGS sequence"/>
</dbReference>
<dbReference type="GO" id="GO:0005886">
    <property type="term" value="C:plasma membrane"/>
    <property type="evidence" value="ECO:0007669"/>
    <property type="project" value="TreeGrafter"/>
</dbReference>
<dbReference type="eggNOG" id="KOG2733">
    <property type="taxonomic scope" value="Eukaryota"/>
</dbReference>
<dbReference type="GO" id="GO:0009247">
    <property type="term" value="P:glycolipid biosynthetic process"/>
    <property type="evidence" value="ECO:0007669"/>
    <property type="project" value="TreeGrafter"/>
</dbReference>
<evidence type="ECO:0000256" key="2">
    <source>
        <dbReference type="SAM" id="MobiDB-lite"/>
    </source>
</evidence>
<name>A0A0W0FT52_MONRR</name>
<comment type="caution">
    <text evidence="4">The sequence shown here is derived from an EMBL/GenBank/DDBJ whole genome shotgun (WGS) entry which is preliminary data.</text>
</comment>
<feature type="domain" description="Saccharopine dehydrogenase NADP binding" evidence="3">
    <location>
        <begin position="52"/>
        <end position="170"/>
    </location>
</feature>
<accession>A0A0W0FT52</accession>
<dbReference type="Gene3D" id="3.40.50.720">
    <property type="entry name" value="NAD(P)-binding Rossmann-like Domain"/>
    <property type="match status" value="2"/>
</dbReference>
<dbReference type="Pfam" id="PF03435">
    <property type="entry name" value="Sacchrp_dh_NADP"/>
    <property type="match status" value="2"/>
</dbReference>
<reference evidence="4 5" key="1">
    <citation type="submission" date="2015-12" db="EMBL/GenBank/DDBJ databases">
        <title>Draft genome sequence of Moniliophthora roreri, the causal agent of frosty pod rot of cacao.</title>
        <authorList>
            <person name="Aime M.C."/>
            <person name="Diaz-Valderrama J.R."/>
            <person name="Kijpornyongpan T."/>
            <person name="Phillips-Mora W."/>
        </authorList>
    </citation>
    <scope>NUCLEOTIDE SEQUENCE [LARGE SCALE GENOMIC DNA]</scope>
    <source>
        <strain evidence="4 5">MCA 2952</strain>
    </source>
</reference>
<evidence type="ECO:0000256" key="1">
    <source>
        <dbReference type="ARBA" id="ARBA00038048"/>
    </source>
</evidence>
<evidence type="ECO:0000259" key="3">
    <source>
        <dbReference type="Pfam" id="PF03435"/>
    </source>
</evidence>
<organism evidence="4 5">
    <name type="scientific">Moniliophthora roreri</name>
    <name type="common">Frosty pod rot fungus</name>
    <name type="synonym">Monilia roreri</name>
    <dbReference type="NCBI Taxonomy" id="221103"/>
    <lineage>
        <taxon>Eukaryota</taxon>
        <taxon>Fungi</taxon>
        <taxon>Dikarya</taxon>
        <taxon>Basidiomycota</taxon>
        <taxon>Agaricomycotina</taxon>
        <taxon>Agaricomycetes</taxon>
        <taxon>Agaricomycetidae</taxon>
        <taxon>Agaricales</taxon>
        <taxon>Marasmiineae</taxon>
        <taxon>Marasmiaceae</taxon>
        <taxon>Moniliophthora</taxon>
    </lineage>
</organism>
<dbReference type="SUPFAM" id="SSF51735">
    <property type="entry name" value="NAD(P)-binding Rossmann-fold domains"/>
    <property type="match status" value="2"/>
</dbReference>
<feature type="region of interest" description="Disordered" evidence="2">
    <location>
        <begin position="37"/>
        <end position="57"/>
    </location>
</feature>
<dbReference type="InterPro" id="IPR051276">
    <property type="entry name" value="Saccharopine_DH-like_oxidrdct"/>
</dbReference>
<dbReference type="PANTHER" id="PTHR12286:SF5">
    <property type="entry name" value="SACCHAROPINE DEHYDROGENASE-LIKE OXIDOREDUCTASE"/>
    <property type="match status" value="1"/>
</dbReference>
<feature type="domain" description="Saccharopine dehydrogenase NADP binding" evidence="3">
    <location>
        <begin position="465"/>
        <end position="584"/>
    </location>
</feature>
<dbReference type="PANTHER" id="PTHR12286">
    <property type="entry name" value="SACCHAROPINE DEHYDROGENASE-LIKE OXIDOREDUCTASE"/>
    <property type="match status" value="1"/>
</dbReference>
<dbReference type="AlphaFoldDB" id="A0A0W0FT52"/>
<comment type="similarity">
    <text evidence="1">Belongs to the saccharopine dehydrogenase family.</text>
</comment>
<gene>
    <name evidence="4" type="ORF">WG66_7910</name>
</gene>
<dbReference type="EMBL" id="LATX01001672">
    <property type="protein sequence ID" value="KTB39515.1"/>
    <property type="molecule type" value="Genomic_DNA"/>
</dbReference>
<proteinExistence type="inferred from homology"/>
<protein>
    <recommendedName>
        <fullName evidence="3">Saccharopine dehydrogenase NADP binding domain-containing protein</fullName>
    </recommendedName>
</protein>
<dbReference type="GO" id="GO:0005811">
    <property type="term" value="C:lipid droplet"/>
    <property type="evidence" value="ECO:0007669"/>
    <property type="project" value="TreeGrafter"/>
</dbReference>
<dbReference type="GO" id="GO:0005739">
    <property type="term" value="C:mitochondrion"/>
    <property type="evidence" value="ECO:0007669"/>
    <property type="project" value="TreeGrafter"/>
</dbReference>